<dbReference type="AlphaFoldDB" id="A0AA88IFW3"/>
<dbReference type="Proteomes" id="UP001187415">
    <property type="component" value="Unassembled WGS sequence"/>
</dbReference>
<feature type="region of interest" description="Disordered" evidence="1">
    <location>
        <begin position="38"/>
        <end position="58"/>
    </location>
</feature>
<organism evidence="2 3">
    <name type="scientific">Channa striata</name>
    <name type="common">Snakehead murrel</name>
    <name type="synonym">Ophicephalus striatus</name>
    <dbReference type="NCBI Taxonomy" id="64152"/>
    <lineage>
        <taxon>Eukaryota</taxon>
        <taxon>Metazoa</taxon>
        <taxon>Chordata</taxon>
        <taxon>Craniata</taxon>
        <taxon>Vertebrata</taxon>
        <taxon>Euteleostomi</taxon>
        <taxon>Actinopterygii</taxon>
        <taxon>Neopterygii</taxon>
        <taxon>Teleostei</taxon>
        <taxon>Neoteleostei</taxon>
        <taxon>Acanthomorphata</taxon>
        <taxon>Anabantaria</taxon>
        <taxon>Anabantiformes</taxon>
        <taxon>Channoidei</taxon>
        <taxon>Channidae</taxon>
        <taxon>Channa</taxon>
    </lineage>
</organism>
<name>A0AA88IFW3_CHASR</name>
<evidence type="ECO:0000256" key="1">
    <source>
        <dbReference type="SAM" id="MobiDB-lite"/>
    </source>
</evidence>
<comment type="caution">
    <text evidence="2">The sequence shown here is derived from an EMBL/GenBank/DDBJ whole genome shotgun (WGS) entry which is preliminary data.</text>
</comment>
<sequence>MVKFAPGTRPKTVHHELDSLQRLRAETRSGLLCNPCKVRPTPRLPRPTDQAAVSVEDSDGPRAKFVVSRNPEWYSEDGHGEAYACLDSRGLFEAVRDMMVDWARRLPAEEKRCRPQVVYKKIRGR</sequence>
<accession>A0AA88IFW3</accession>
<gene>
    <name evidence="2" type="ORF">Q5P01_000131</name>
</gene>
<protein>
    <submittedName>
        <fullName evidence="2">Uncharacterized protein</fullName>
    </submittedName>
</protein>
<evidence type="ECO:0000313" key="2">
    <source>
        <dbReference type="EMBL" id="KAK2811909.1"/>
    </source>
</evidence>
<reference evidence="2" key="1">
    <citation type="submission" date="2023-07" db="EMBL/GenBank/DDBJ databases">
        <title>Chromosome-level Genome Assembly of Striped Snakehead (Channa striata).</title>
        <authorList>
            <person name="Liu H."/>
        </authorList>
    </citation>
    <scope>NUCLEOTIDE SEQUENCE</scope>
    <source>
        <strain evidence="2">Gz</strain>
        <tissue evidence="2">Muscle</tissue>
    </source>
</reference>
<proteinExistence type="predicted"/>
<keyword evidence="3" id="KW-1185">Reference proteome</keyword>
<dbReference type="EMBL" id="JAUPFM010000156">
    <property type="protein sequence ID" value="KAK2811909.1"/>
    <property type="molecule type" value="Genomic_DNA"/>
</dbReference>
<evidence type="ECO:0000313" key="3">
    <source>
        <dbReference type="Proteomes" id="UP001187415"/>
    </source>
</evidence>